<protein>
    <submittedName>
        <fullName evidence="1">Uncharacterized protein</fullName>
    </submittedName>
</protein>
<sequence>MKNRRGEYLYFCSAEQDSLYALTLFREKEKQGTLNVQETGLLLCMEQRAEDSWIYLMPAAVYAAANQKGARSWMNRQKQEKIDLWNEKGIAWMRRYPVFLEQFGWKQRRYAILAAGIFEQLEEESMDEFEKGKNQVCHFLQGSWGFLWKRMQQCDRLSVQEWKEMKAPWKDSVRMDCAMSGILLLMAQLLKKELEERDRLCVGFMKLQQFTQESLRTNGIAAKQSAKASGVEPVDACGTEIRSVGVGTNPTALVETEKMGWLFQKFRNPERPAYIHEKGRISSEWLEQLHQIMELAGLPAGTFEAVSLSAQEVNGLVNLMGEKLTARQYMTFLMLYSVSRELAQAGRTAAALQFIQTSRLRGASPAAMGTGMTAAALMSGGAGAMVAERSRYGVRKMSDADGNLVSAEQLALYTQSVPQASQSSY</sequence>
<name>A0AAE3J478_9FIRM</name>
<keyword evidence="2" id="KW-1185">Reference proteome</keyword>
<comment type="caution">
    <text evidence="1">The sequence shown here is derived from an EMBL/GenBank/DDBJ whole genome shotgun (WGS) entry which is preliminary data.</text>
</comment>
<dbReference type="EMBL" id="JAJEQF010000092">
    <property type="protein sequence ID" value="MCC2169333.1"/>
    <property type="molecule type" value="Genomic_DNA"/>
</dbReference>
<evidence type="ECO:0000313" key="1">
    <source>
        <dbReference type="EMBL" id="MCC2169333.1"/>
    </source>
</evidence>
<evidence type="ECO:0000313" key="2">
    <source>
        <dbReference type="Proteomes" id="UP001199355"/>
    </source>
</evidence>
<organism evidence="1 2">
    <name type="scientific">Gallintestinimicrobium propionicum</name>
    <dbReference type="NCBI Taxonomy" id="2981770"/>
    <lineage>
        <taxon>Bacteria</taxon>
        <taxon>Bacillati</taxon>
        <taxon>Bacillota</taxon>
        <taxon>Clostridia</taxon>
        <taxon>Lachnospirales</taxon>
        <taxon>Lachnospiraceae</taxon>
        <taxon>Gallintestinimicrobium</taxon>
    </lineage>
</organism>
<reference evidence="1 2" key="1">
    <citation type="submission" date="2021-10" db="EMBL/GenBank/DDBJ databases">
        <title>Anaerobic single-cell dispensing facilitates the cultivation of human gut bacteria.</title>
        <authorList>
            <person name="Afrizal A."/>
        </authorList>
    </citation>
    <scope>NUCLEOTIDE SEQUENCE [LARGE SCALE GENOMIC DNA]</scope>
    <source>
        <strain evidence="1 2">CLA-AA-H244</strain>
    </source>
</reference>
<dbReference type="RefSeq" id="WP_308729255.1">
    <property type="nucleotide sequence ID" value="NZ_JAJEQF010000092.1"/>
</dbReference>
<proteinExistence type="predicted"/>
<gene>
    <name evidence="1" type="ORF">LKD45_16880</name>
</gene>
<dbReference type="AlphaFoldDB" id="A0AAE3J478"/>
<accession>A0AAE3J478</accession>
<dbReference type="Proteomes" id="UP001199355">
    <property type="component" value="Unassembled WGS sequence"/>
</dbReference>